<organism evidence="2 3">
    <name type="scientific">Actinidia chinensis var. chinensis</name>
    <name type="common">Chinese soft-hair kiwi</name>
    <dbReference type="NCBI Taxonomy" id="1590841"/>
    <lineage>
        <taxon>Eukaryota</taxon>
        <taxon>Viridiplantae</taxon>
        <taxon>Streptophyta</taxon>
        <taxon>Embryophyta</taxon>
        <taxon>Tracheophyta</taxon>
        <taxon>Spermatophyta</taxon>
        <taxon>Magnoliopsida</taxon>
        <taxon>eudicotyledons</taxon>
        <taxon>Gunneridae</taxon>
        <taxon>Pentapetalae</taxon>
        <taxon>asterids</taxon>
        <taxon>Ericales</taxon>
        <taxon>Actinidiaceae</taxon>
        <taxon>Actinidia</taxon>
    </lineage>
</organism>
<sequence>MGINSWSLLGRLRSAVKKVRFLLNLNVNRWRVASMIGASKRRMSFNDRPGLAACNQDLYFDSYEYSPGPGSSRGGLSRTTSYPSEDDIDKRADLFIANFYRQLKIERQVSLELRYCRGNSFESPSPS</sequence>
<dbReference type="PANTHER" id="PTHR33098:SF112">
    <property type="entry name" value="COTTON FIBER PROTEIN"/>
    <property type="match status" value="1"/>
</dbReference>
<keyword evidence="3" id="KW-1185">Reference proteome</keyword>
<proteinExistence type="predicted"/>
<accession>A0A2R6Q8P5</accession>
<dbReference type="Proteomes" id="UP000241394">
    <property type="component" value="Chromosome LG18"/>
</dbReference>
<evidence type="ECO:0000256" key="1">
    <source>
        <dbReference type="SAM" id="MobiDB-lite"/>
    </source>
</evidence>
<dbReference type="EMBL" id="NKQK01000018">
    <property type="protein sequence ID" value="PSS04279.1"/>
    <property type="molecule type" value="Genomic_DNA"/>
</dbReference>
<name>A0A2R6Q8P5_ACTCC</name>
<dbReference type="AlphaFoldDB" id="A0A2R6Q8P5"/>
<evidence type="ECO:0000313" key="3">
    <source>
        <dbReference type="Proteomes" id="UP000241394"/>
    </source>
</evidence>
<comment type="caution">
    <text evidence="2">The sequence shown here is derived from an EMBL/GenBank/DDBJ whole genome shotgun (WGS) entry which is preliminary data.</text>
</comment>
<dbReference type="InParanoid" id="A0A2R6Q8P5"/>
<dbReference type="OMA" id="RAEMFIT"/>
<dbReference type="Gramene" id="PSS04279">
    <property type="protein sequence ID" value="PSS04279"/>
    <property type="gene ID" value="CEY00_Acc20125"/>
</dbReference>
<protein>
    <submittedName>
        <fullName evidence="2">TRIO and F-actin-binding protein</fullName>
    </submittedName>
</protein>
<dbReference type="PANTHER" id="PTHR33098">
    <property type="entry name" value="COTTON FIBER (DUF761)"/>
    <property type="match status" value="1"/>
</dbReference>
<evidence type="ECO:0000313" key="2">
    <source>
        <dbReference type="EMBL" id="PSS04279.1"/>
    </source>
</evidence>
<gene>
    <name evidence="2" type="ORF">CEY00_Acc20125</name>
</gene>
<reference evidence="3" key="2">
    <citation type="journal article" date="2018" name="BMC Genomics">
        <title>A manually annotated Actinidia chinensis var. chinensis (kiwifruit) genome highlights the challenges associated with draft genomes and gene prediction in plants.</title>
        <authorList>
            <person name="Pilkington S.M."/>
            <person name="Crowhurst R."/>
            <person name="Hilario E."/>
            <person name="Nardozza S."/>
            <person name="Fraser L."/>
            <person name="Peng Y."/>
            <person name="Gunaseelan K."/>
            <person name="Simpson R."/>
            <person name="Tahir J."/>
            <person name="Deroles S.C."/>
            <person name="Templeton K."/>
            <person name="Luo Z."/>
            <person name="Davy M."/>
            <person name="Cheng C."/>
            <person name="McNeilage M."/>
            <person name="Scaglione D."/>
            <person name="Liu Y."/>
            <person name="Zhang Q."/>
            <person name="Datson P."/>
            <person name="De Silva N."/>
            <person name="Gardiner S.E."/>
            <person name="Bassett H."/>
            <person name="Chagne D."/>
            <person name="McCallum J."/>
            <person name="Dzierzon H."/>
            <person name="Deng C."/>
            <person name="Wang Y.Y."/>
            <person name="Barron L."/>
            <person name="Manako K."/>
            <person name="Bowen J."/>
            <person name="Foster T.M."/>
            <person name="Erridge Z.A."/>
            <person name="Tiffin H."/>
            <person name="Waite C.N."/>
            <person name="Davies K.M."/>
            <person name="Grierson E.P."/>
            <person name="Laing W.A."/>
            <person name="Kirk R."/>
            <person name="Chen X."/>
            <person name="Wood M."/>
            <person name="Montefiori M."/>
            <person name="Brummell D.A."/>
            <person name="Schwinn K.E."/>
            <person name="Catanach A."/>
            <person name="Fullerton C."/>
            <person name="Li D."/>
            <person name="Meiyalaghan S."/>
            <person name="Nieuwenhuizen N."/>
            <person name="Read N."/>
            <person name="Prakash R."/>
            <person name="Hunter D."/>
            <person name="Zhang H."/>
            <person name="McKenzie M."/>
            <person name="Knabel M."/>
            <person name="Harris A."/>
            <person name="Allan A.C."/>
            <person name="Gleave A."/>
            <person name="Chen A."/>
            <person name="Janssen B.J."/>
            <person name="Plunkett B."/>
            <person name="Ampomah-Dwamena C."/>
            <person name="Voogd C."/>
            <person name="Leif D."/>
            <person name="Lafferty D."/>
            <person name="Souleyre E.J.F."/>
            <person name="Varkonyi-Gasic E."/>
            <person name="Gambi F."/>
            <person name="Hanley J."/>
            <person name="Yao J.L."/>
            <person name="Cheung J."/>
            <person name="David K.M."/>
            <person name="Warren B."/>
            <person name="Marsh K."/>
            <person name="Snowden K.C."/>
            <person name="Lin-Wang K."/>
            <person name="Brian L."/>
            <person name="Martinez-Sanchez M."/>
            <person name="Wang M."/>
            <person name="Ileperuma N."/>
            <person name="Macnee N."/>
            <person name="Campin R."/>
            <person name="McAtee P."/>
            <person name="Drummond R.S.M."/>
            <person name="Espley R.V."/>
            <person name="Ireland H.S."/>
            <person name="Wu R."/>
            <person name="Atkinson R.G."/>
            <person name="Karunairetnam S."/>
            <person name="Bulley S."/>
            <person name="Chunkath S."/>
            <person name="Hanley Z."/>
            <person name="Storey R."/>
            <person name="Thrimawithana A.H."/>
            <person name="Thomson S."/>
            <person name="David C."/>
            <person name="Testolin R."/>
            <person name="Huang H."/>
            <person name="Hellens R.P."/>
            <person name="Schaffer R.J."/>
        </authorList>
    </citation>
    <scope>NUCLEOTIDE SEQUENCE [LARGE SCALE GENOMIC DNA]</scope>
    <source>
        <strain evidence="3">cv. Red5</strain>
    </source>
</reference>
<dbReference type="OrthoDB" id="1682876at2759"/>
<dbReference type="GO" id="GO:0071456">
    <property type="term" value="P:cellular response to hypoxia"/>
    <property type="evidence" value="ECO:0007669"/>
    <property type="project" value="EnsemblPlants"/>
</dbReference>
<feature type="region of interest" description="Disordered" evidence="1">
    <location>
        <begin position="65"/>
        <end position="85"/>
    </location>
</feature>
<feature type="compositionally biased region" description="Low complexity" evidence="1">
    <location>
        <begin position="66"/>
        <end position="81"/>
    </location>
</feature>
<dbReference type="Pfam" id="PF05553">
    <property type="entry name" value="DUF761"/>
    <property type="match status" value="1"/>
</dbReference>
<dbReference type="FunCoup" id="A0A2R6Q8P5">
    <property type="interactions" value="28"/>
</dbReference>
<dbReference type="InterPro" id="IPR008480">
    <property type="entry name" value="DUF761_pln"/>
</dbReference>
<reference evidence="2 3" key="1">
    <citation type="submission" date="2017-07" db="EMBL/GenBank/DDBJ databases">
        <title>An improved, manually edited Actinidia chinensis var. chinensis (kiwifruit) genome highlights the challenges associated with draft genomes and gene prediction in plants.</title>
        <authorList>
            <person name="Pilkington S."/>
            <person name="Crowhurst R."/>
            <person name="Hilario E."/>
            <person name="Nardozza S."/>
            <person name="Fraser L."/>
            <person name="Peng Y."/>
            <person name="Gunaseelan K."/>
            <person name="Simpson R."/>
            <person name="Tahir J."/>
            <person name="Deroles S."/>
            <person name="Templeton K."/>
            <person name="Luo Z."/>
            <person name="Davy M."/>
            <person name="Cheng C."/>
            <person name="Mcneilage M."/>
            <person name="Scaglione D."/>
            <person name="Liu Y."/>
            <person name="Zhang Q."/>
            <person name="Datson P."/>
            <person name="De Silva N."/>
            <person name="Gardiner S."/>
            <person name="Bassett H."/>
            <person name="Chagne D."/>
            <person name="Mccallum J."/>
            <person name="Dzierzon H."/>
            <person name="Deng C."/>
            <person name="Wang Y.-Y."/>
            <person name="Barron N."/>
            <person name="Manako K."/>
            <person name="Bowen J."/>
            <person name="Foster T."/>
            <person name="Erridge Z."/>
            <person name="Tiffin H."/>
            <person name="Waite C."/>
            <person name="Davies K."/>
            <person name="Grierson E."/>
            <person name="Laing W."/>
            <person name="Kirk R."/>
            <person name="Chen X."/>
            <person name="Wood M."/>
            <person name="Montefiori M."/>
            <person name="Brummell D."/>
            <person name="Schwinn K."/>
            <person name="Catanach A."/>
            <person name="Fullerton C."/>
            <person name="Li D."/>
            <person name="Meiyalaghan S."/>
            <person name="Nieuwenhuizen N."/>
            <person name="Read N."/>
            <person name="Prakash R."/>
            <person name="Hunter D."/>
            <person name="Zhang H."/>
            <person name="Mckenzie M."/>
            <person name="Knabel M."/>
            <person name="Harris A."/>
            <person name="Allan A."/>
            <person name="Chen A."/>
            <person name="Janssen B."/>
            <person name="Plunkett B."/>
            <person name="Dwamena C."/>
            <person name="Voogd C."/>
            <person name="Leif D."/>
            <person name="Lafferty D."/>
            <person name="Souleyre E."/>
            <person name="Varkonyi-Gasic E."/>
            <person name="Gambi F."/>
            <person name="Hanley J."/>
            <person name="Yao J.-L."/>
            <person name="Cheung J."/>
            <person name="David K."/>
            <person name="Warren B."/>
            <person name="Marsh K."/>
            <person name="Snowden K."/>
            <person name="Lin-Wang K."/>
            <person name="Brian L."/>
            <person name="Martinez-Sanchez M."/>
            <person name="Wang M."/>
            <person name="Ileperuma N."/>
            <person name="Macnee N."/>
            <person name="Campin R."/>
            <person name="Mcatee P."/>
            <person name="Drummond R."/>
            <person name="Espley R."/>
            <person name="Ireland H."/>
            <person name="Wu R."/>
            <person name="Atkinson R."/>
            <person name="Karunairetnam S."/>
            <person name="Bulley S."/>
            <person name="Chunkath S."/>
            <person name="Hanley Z."/>
            <person name="Storey R."/>
            <person name="Thrimawithana A."/>
            <person name="Thomson S."/>
            <person name="David C."/>
            <person name="Testolin R."/>
        </authorList>
    </citation>
    <scope>NUCLEOTIDE SEQUENCE [LARGE SCALE GENOMIC DNA]</scope>
    <source>
        <strain evidence="3">cv. Red5</strain>
        <tissue evidence="2">Young leaf</tissue>
    </source>
</reference>